<dbReference type="InterPro" id="IPR008673">
    <property type="entry name" value="MAGP"/>
</dbReference>
<dbReference type="PANTHER" id="PTHR16485">
    <property type="entry name" value="MICROFIBRILLAR-ASSOCIATED PROTEIN 2"/>
    <property type="match status" value="1"/>
</dbReference>
<dbReference type="Proteomes" id="UP000694413">
    <property type="component" value="Unassembled WGS sequence"/>
</dbReference>
<keyword evidence="7" id="KW-0325">Glycoprotein</keyword>
<comment type="subcellular location">
    <subcellularLocation>
        <location evidence="1">Secreted</location>
        <location evidence="1">Extracellular space</location>
        <location evidence="1">Extracellular matrix</location>
    </subcellularLocation>
</comment>
<evidence type="ECO:0000256" key="4">
    <source>
        <dbReference type="ARBA" id="ARBA00022530"/>
    </source>
</evidence>
<dbReference type="PANTHER" id="PTHR16485:SF3">
    <property type="entry name" value="MICROFIBRILLAR-ASSOCIATED PROTEIN 2"/>
    <property type="match status" value="1"/>
</dbReference>
<protein>
    <recommendedName>
        <fullName evidence="11">Microfibrillar-associated protein 2</fullName>
    </recommendedName>
</protein>
<evidence type="ECO:0008006" key="11">
    <source>
        <dbReference type="Google" id="ProtNLM"/>
    </source>
</evidence>
<keyword evidence="10" id="KW-1185">Reference proteome</keyword>
<comment type="similarity">
    <text evidence="2">Belongs to the MFAP family.</text>
</comment>
<sequence length="177" mass="19605">MGSQIPFLGRCAPLTPPCPAALLVQGQFSRFEGITYPEPVQYSQYDQQAGESTAPPRGIAGNCRELPGIAGSLPADCREEQYPCTRLYSVHKPCKQCLNEICFYSLRRVYVINKEICVRTVCAHEELLRGERETGTVPNPIPLFPEIPGRENPVSEKPGPAPSQSRFSPKFRGGKIR</sequence>
<reference evidence="9" key="1">
    <citation type="submission" date="2025-08" db="UniProtKB">
        <authorList>
            <consortium name="Ensembl"/>
        </authorList>
    </citation>
    <scope>IDENTIFICATION</scope>
</reference>
<name>A0A8D2M9N6_ZONAL</name>
<dbReference type="Pfam" id="PF05507">
    <property type="entry name" value="MAGP"/>
    <property type="match status" value="1"/>
</dbReference>
<evidence type="ECO:0000256" key="6">
    <source>
        <dbReference type="ARBA" id="ARBA00023157"/>
    </source>
</evidence>
<feature type="region of interest" description="Disordered" evidence="8">
    <location>
        <begin position="138"/>
        <end position="177"/>
    </location>
</feature>
<accession>A0A8D2M9N6</accession>
<proteinExistence type="inferred from homology"/>
<keyword evidence="4" id="KW-0272">Extracellular matrix</keyword>
<evidence type="ECO:0000313" key="10">
    <source>
        <dbReference type="Proteomes" id="UP000694413"/>
    </source>
</evidence>
<evidence type="ECO:0000256" key="1">
    <source>
        <dbReference type="ARBA" id="ARBA00004498"/>
    </source>
</evidence>
<keyword evidence="3" id="KW-0964">Secreted</keyword>
<dbReference type="GO" id="GO:0001527">
    <property type="term" value="C:microfibril"/>
    <property type="evidence" value="ECO:0007669"/>
    <property type="project" value="InterPro"/>
</dbReference>
<dbReference type="GO" id="GO:0048048">
    <property type="term" value="P:embryonic eye morphogenesis"/>
    <property type="evidence" value="ECO:0007669"/>
    <property type="project" value="TreeGrafter"/>
</dbReference>
<evidence type="ECO:0000256" key="5">
    <source>
        <dbReference type="ARBA" id="ARBA00022729"/>
    </source>
</evidence>
<keyword evidence="6" id="KW-1015">Disulfide bond</keyword>
<evidence type="ECO:0000256" key="2">
    <source>
        <dbReference type="ARBA" id="ARBA00005317"/>
    </source>
</evidence>
<keyword evidence="5" id="KW-0732">Signal</keyword>
<organism evidence="9 10">
    <name type="scientific">Zonotrichia albicollis</name>
    <name type="common">White-throated sparrow</name>
    <name type="synonym">Fringilla albicollis</name>
    <dbReference type="NCBI Taxonomy" id="44394"/>
    <lineage>
        <taxon>Eukaryota</taxon>
        <taxon>Metazoa</taxon>
        <taxon>Chordata</taxon>
        <taxon>Craniata</taxon>
        <taxon>Vertebrata</taxon>
        <taxon>Euteleostomi</taxon>
        <taxon>Archelosauria</taxon>
        <taxon>Archosauria</taxon>
        <taxon>Dinosauria</taxon>
        <taxon>Saurischia</taxon>
        <taxon>Theropoda</taxon>
        <taxon>Coelurosauria</taxon>
        <taxon>Aves</taxon>
        <taxon>Neognathae</taxon>
        <taxon>Neoaves</taxon>
        <taxon>Telluraves</taxon>
        <taxon>Australaves</taxon>
        <taxon>Passeriformes</taxon>
        <taxon>Passerellidae</taxon>
        <taxon>Zonotrichia</taxon>
    </lineage>
</organism>
<evidence type="ECO:0000256" key="3">
    <source>
        <dbReference type="ARBA" id="ARBA00022525"/>
    </source>
</evidence>
<evidence type="ECO:0000256" key="7">
    <source>
        <dbReference type="ARBA" id="ARBA00023180"/>
    </source>
</evidence>
<evidence type="ECO:0000256" key="8">
    <source>
        <dbReference type="SAM" id="MobiDB-lite"/>
    </source>
</evidence>
<evidence type="ECO:0000313" key="9">
    <source>
        <dbReference type="Ensembl" id="ENSZALP00000005293.1"/>
    </source>
</evidence>
<dbReference type="Ensembl" id="ENSZALT00000007881.1">
    <property type="protein sequence ID" value="ENSZALP00000005293.1"/>
    <property type="gene ID" value="ENSZALG00000004930.1"/>
</dbReference>
<reference evidence="9" key="2">
    <citation type="submission" date="2025-09" db="UniProtKB">
        <authorList>
            <consortium name="Ensembl"/>
        </authorList>
    </citation>
    <scope>IDENTIFICATION</scope>
</reference>
<dbReference type="AlphaFoldDB" id="A0A8D2M9N6"/>